<protein>
    <submittedName>
        <fullName evidence="2">Uncharacterized protein</fullName>
    </submittedName>
</protein>
<dbReference type="Pfam" id="PF26071">
    <property type="entry name" value="DUF8028"/>
    <property type="match status" value="1"/>
</dbReference>
<name>A0A1G9UH11_9EURY</name>
<dbReference type="AlphaFoldDB" id="A0A1G9UH11"/>
<accession>A0A1G9UH11</accession>
<reference evidence="2 3" key="1">
    <citation type="submission" date="2016-10" db="EMBL/GenBank/DDBJ databases">
        <authorList>
            <person name="de Groot N.N."/>
        </authorList>
    </citation>
    <scope>NUCLEOTIDE SEQUENCE [LARGE SCALE GENOMIC DNA]</scope>
    <source>
        <strain evidence="3">EB21,IBRC-M 10013,KCTC 4048</strain>
    </source>
</reference>
<keyword evidence="1" id="KW-1133">Transmembrane helix</keyword>
<organism evidence="2 3">
    <name type="scientific">Haloarchaeobius iranensis</name>
    <dbReference type="NCBI Taxonomy" id="996166"/>
    <lineage>
        <taxon>Archaea</taxon>
        <taxon>Methanobacteriati</taxon>
        <taxon>Methanobacteriota</taxon>
        <taxon>Stenosarchaea group</taxon>
        <taxon>Halobacteria</taxon>
        <taxon>Halobacteriales</taxon>
        <taxon>Halorubellaceae</taxon>
        <taxon>Haloarchaeobius</taxon>
    </lineage>
</organism>
<evidence type="ECO:0000313" key="2">
    <source>
        <dbReference type="EMBL" id="SDM59196.1"/>
    </source>
</evidence>
<evidence type="ECO:0000313" key="3">
    <source>
        <dbReference type="Proteomes" id="UP000199370"/>
    </source>
</evidence>
<keyword evidence="1" id="KW-0472">Membrane</keyword>
<dbReference type="Proteomes" id="UP000199370">
    <property type="component" value="Unassembled WGS sequence"/>
</dbReference>
<evidence type="ECO:0000256" key="1">
    <source>
        <dbReference type="SAM" id="Phobius"/>
    </source>
</evidence>
<dbReference type="InterPro" id="IPR058341">
    <property type="entry name" value="DUF8028"/>
</dbReference>
<dbReference type="STRING" id="996166.SAMN05192554_104124"/>
<feature type="transmembrane region" description="Helical" evidence="1">
    <location>
        <begin position="42"/>
        <end position="60"/>
    </location>
</feature>
<proteinExistence type="predicted"/>
<sequence length="94" mass="9561">MVVSVQGVDADEVPLMSTALPDTHDRRIDTQSLLAPVRKGSFWLAVVLPFVHLPLLASGLGSADGAGAFLVLLALNALALVVGHGHGPDDAAGA</sequence>
<keyword evidence="1" id="KW-0812">Transmembrane</keyword>
<dbReference type="EMBL" id="FNIA01000004">
    <property type="protein sequence ID" value="SDM59196.1"/>
    <property type="molecule type" value="Genomic_DNA"/>
</dbReference>
<keyword evidence="3" id="KW-1185">Reference proteome</keyword>
<gene>
    <name evidence="2" type="ORF">SAMN05192554_104124</name>
</gene>
<feature type="transmembrane region" description="Helical" evidence="1">
    <location>
        <begin position="66"/>
        <end position="83"/>
    </location>
</feature>